<comment type="subcellular location">
    <subcellularLocation>
        <location evidence="1">Bacterial flagellum</location>
    </subcellularLocation>
</comment>
<keyword evidence="5" id="KW-0975">Bacterial flagellum</keyword>
<gene>
    <name evidence="11" type="primary">fliD</name>
    <name evidence="11" type="ORF">Pla52o_49200</name>
</gene>
<dbReference type="PANTHER" id="PTHR30288:SF0">
    <property type="entry name" value="FLAGELLAR HOOK-ASSOCIATED PROTEIN 2"/>
    <property type="match status" value="1"/>
</dbReference>
<evidence type="ECO:0000256" key="3">
    <source>
        <dbReference type="ARBA" id="ARBA00011255"/>
    </source>
</evidence>
<evidence type="ECO:0000313" key="12">
    <source>
        <dbReference type="Proteomes" id="UP000316304"/>
    </source>
</evidence>
<dbReference type="AlphaFoldDB" id="A0A5C6C0I1"/>
<protein>
    <recommendedName>
        <fullName evidence="7">Filament cap protein</fullName>
    </recommendedName>
    <alternativeName>
        <fullName evidence="6">Flagellar cap protein</fullName>
    </alternativeName>
</protein>
<dbReference type="InterPro" id="IPR010810">
    <property type="entry name" value="Flagellin_hook_IN_motif"/>
</dbReference>
<proteinExistence type="inferred from homology"/>
<feature type="domain" description="Flagellar hook-associated protein 2 N-terminal" evidence="9">
    <location>
        <begin position="12"/>
        <end position="108"/>
    </location>
</feature>
<dbReference type="RefSeq" id="WP_146596896.1">
    <property type="nucleotide sequence ID" value="NZ_SJPT01000010.1"/>
</dbReference>
<comment type="similarity">
    <text evidence="2">Belongs to the FliD family.</text>
</comment>
<dbReference type="Proteomes" id="UP000316304">
    <property type="component" value="Unassembled WGS sequence"/>
</dbReference>
<dbReference type="GO" id="GO:0009424">
    <property type="term" value="C:bacterial-type flagellum hook"/>
    <property type="evidence" value="ECO:0007669"/>
    <property type="project" value="InterPro"/>
</dbReference>
<dbReference type="EMBL" id="SJPT01000010">
    <property type="protein sequence ID" value="TWU17705.1"/>
    <property type="molecule type" value="Genomic_DNA"/>
</dbReference>
<evidence type="ECO:0000256" key="5">
    <source>
        <dbReference type="ARBA" id="ARBA00023143"/>
    </source>
</evidence>
<dbReference type="Pfam" id="PF02465">
    <property type="entry name" value="FliD_N"/>
    <property type="match status" value="1"/>
</dbReference>
<evidence type="ECO:0000256" key="1">
    <source>
        <dbReference type="ARBA" id="ARBA00004365"/>
    </source>
</evidence>
<dbReference type="GO" id="GO:0071973">
    <property type="term" value="P:bacterial-type flagellum-dependent cell motility"/>
    <property type="evidence" value="ECO:0007669"/>
    <property type="project" value="TreeGrafter"/>
</dbReference>
<dbReference type="OrthoDB" id="244268at2"/>
<dbReference type="Pfam" id="PF07196">
    <property type="entry name" value="Flagellin_IN"/>
    <property type="match status" value="1"/>
</dbReference>
<evidence type="ECO:0000256" key="7">
    <source>
        <dbReference type="ARBA" id="ARBA00033192"/>
    </source>
</evidence>
<organism evidence="11 12">
    <name type="scientific">Novipirellula galeiformis</name>
    <dbReference type="NCBI Taxonomy" id="2528004"/>
    <lineage>
        <taxon>Bacteria</taxon>
        <taxon>Pseudomonadati</taxon>
        <taxon>Planctomycetota</taxon>
        <taxon>Planctomycetia</taxon>
        <taxon>Pirellulales</taxon>
        <taxon>Pirellulaceae</taxon>
        <taxon>Novipirellula</taxon>
    </lineage>
</organism>
<accession>A0A5C6C0I1</accession>
<dbReference type="PANTHER" id="PTHR30288">
    <property type="entry name" value="FLAGELLAR CAP/ASSEMBLY PROTEIN FLID"/>
    <property type="match status" value="1"/>
</dbReference>
<feature type="domain" description="Flagellar hook-associated protein 2 C-terminal" evidence="10">
    <location>
        <begin position="710"/>
        <end position="907"/>
    </location>
</feature>
<keyword evidence="11" id="KW-0282">Flagellum</keyword>
<dbReference type="InterPro" id="IPR010809">
    <property type="entry name" value="FliD_C"/>
</dbReference>
<evidence type="ECO:0000256" key="8">
    <source>
        <dbReference type="SAM" id="Coils"/>
    </source>
</evidence>
<comment type="subunit">
    <text evidence="3">Homopentamer.</text>
</comment>
<evidence type="ECO:0000259" key="9">
    <source>
        <dbReference type="Pfam" id="PF02465"/>
    </source>
</evidence>
<keyword evidence="11" id="KW-0969">Cilium</keyword>
<keyword evidence="12" id="KW-1185">Reference proteome</keyword>
<feature type="coiled-coil region" evidence="8">
    <location>
        <begin position="864"/>
        <end position="902"/>
    </location>
</feature>
<dbReference type="GO" id="GO:0007155">
    <property type="term" value="P:cell adhesion"/>
    <property type="evidence" value="ECO:0007669"/>
    <property type="project" value="InterPro"/>
</dbReference>
<sequence>MGRIQSSIGLVTGTDIMGTVDQLMAINGRSRDRLVAQNETQSLERQSLAELTASVIGVQLSGDRLSSTALFRSKKAESSLPEALSVTTGSAASSGTHQVRTIQTAATHDVRSLQRFTSAETALGFVGKIEIRPGEKLLDESVALAKLNGGRGVEPGSVRITDRSGATAEIDLSKVQTMDDVLAAINDAGIAVRATTAGNRIELTDESGSTLSNLKVEQLGDAETAADLGLWGIDEAADTATGIELELPDGVHSLRGAALSELKGGNGLAALTQLEITLSDGSATSIDLSAATTTSEIIDAINGSGLKVTARLNDARNGFQIRDVSGGSGNFSISSLDDTASSLGIEASSTDDIVIGANLNRQTVTLDSKLSELNGGLGVGEGSFTITDSSGGVGAVNIKAEGIKTVGELVNAINDLGLGLTASLNENGDGIAIVDTAGGSESLTIKDTGSGQTAAKLGIAGVASDQDVGGAVVSALIGTQADVIQVNADDSLDSILQKLSSDPRYAKASIQTNEDGTVSLNVKSTQGGEAGKLAINTSGFNLDFRSETRGQDAVIAVTTDGGIERFLSAADGVFDLSQGAQSQSITSSTPLAELNQGRGISLGSIKITDSAEVASAINLQVEGITTVGGLVNAINALGIGVSAAINQDGTGIQVIDTAGGDKKLTIEDVGNGKSASDLGIAGEATQKTIDGTSVSALVGPGASSGETDSTGVVLTIKTMSDSPITVTVSDNPEAATKAVETFVSQYNKLMDKLDQLSFYDADEGELGLLFGSTEVSRIRNGYSHLLSGRITQAGDFKSLGQVGIRINTEGRLELDSEKMTKALADDPSSVESFFTTADTGLADRLSTLADRIAGPENSLLISRSNTLDTQINQTNQRVEQMNERLEKERERLLNQFYATEQALAKIQGNTSYIDQIQRISIPT</sequence>
<dbReference type="InterPro" id="IPR003481">
    <property type="entry name" value="FliD_N"/>
</dbReference>
<keyword evidence="11" id="KW-0966">Cell projection</keyword>
<evidence type="ECO:0000256" key="4">
    <source>
        <dbReference type="ARBA" id="ARBA00023054"/>
    </source>
</evidence>
<name>A0A5C6C0I1_9BACT</name>
<evidence type="ECO:0000259" key="10">
    <source>
        <dbReference type="Pfam" id="PF07195"/>
    </source>
</evidence>
<dbReference type="Pfam" id="PF07195">
    <property type="entry name" value="FliD_C"/>
    <property type="match status" value="1"/>
</dbReference>
<reference evidence="11 12" key="1">
    <citation type="submission" date="2019-02" db="EMBL/GenBank/DDBJ databases">
        <title>Deep-cultivation of Planctomycetes and their phenomic and genomic characterization uncovers novel biology.</title>
        <authorList>
            <person name="Wiegand S."/>
            <person name="Jogler M."/>
            <person name="Boedeker C."/>
            <person name="Pinto D."/>
            <person name="Vollmers J."/>
            <person name="Rivas-Marin E."/>
            <person name="Kohn T."/>
            <person name="Peeters S.H."/>
            <person name="Heuer A."/>
            <person name="Rast P."/>
            <person name="Oberbeckmann S."/>
            <person name="Bunk B."/>
            <person name="Jeske O."/>
            <person name="Meyerdierks A."/>
            <person name="Storesund J.E."/>
            <person name="Kallscheuer N."/>
            <person name="Luecker S."/>
            <person name="Lage O.M."/>
            <person name="Pohl T."/>
            <person name="Merkel B.J."/>
            <person name="Hornburger P."/>
            <person name="Mueller R.-W."/>
            <person name="Bruemmer F."/>
            <person name="Labrenz M."/>
            <person name="Spormann A.M."/>
            <person name="Op Den Camp H."/>
            <person name="Overmann J."/>
            <person name="Amann R."/>
            <person name="Jetten M.S.M."/>
            <person name="Mascher T."/>
            <person name="Medema M.H."/>
            <person name="Devos D.P."/>
            <person name="Kaster A.-K."/>
            <person name="Ovreas L."/>
            <person name="Rohde M."/>
            <person name="Galperin M.Y."/>
            <person name="Jogler C."/>
        </authorList>
    </citation>
    <scope>NUCLEOTIDE SEQUENCE [LARGE SCALE GENOMIC DNA]</scope>
    <source>
        <strain evidence="11 12">Pla52o</strain>
    </source>
</reference>
<evidence type="ECO:0000256" key="2">
    <source>
        <dbReference type="ARBA" id="ARBA00009764"/>
    </source>
</evidence>
<evidence type="ECO:0000313" key="11">
    <source>
        <dbReference type="EMBL" id="TWU17705.1"/>
    </source>
</evidence>
<keyword evidence="4 8" id="KW-0175">Coiled coil</keyword>
<evidence type="ECO:0000256" key="6">
    <source>
        <dbReference type="ARBA" id="ARBA00033074"/>
    </source>
</evidence>
<dbReference type="GO" id="GO:0009421">
    <property type="term" value="C:bacterial-type flagellum filament cap"/>
    <property type="evidence" value="ECO:0007669"/>
    <property type="project" value="InterPro"/>
</dbReference>
<comment type="caution">
    <text evidence="11">The sequence shown here is derived from an EMBL/GenBank/DDBJ whole genome shotgun (WGS) entry which is preliminary data.</text>
</comment>
<dbReference type="InterPro" id="IPR040026">
    <property type="entry name" value="FliD"/>
</dbReference>